<dbReference type="InterPro" id="IPR027417">
    <property type="entry name" value="P-loop_NTPase"/>
</dbReference>
<sequence>MGFKDKMLSFVGLGKGRRLPPPHIVAIAPGLLITSTKAEAWFQLKTSNSDLHSEAESDAELTAVIRAAGKVLQGQDCHLKIVWGRTSGDAYLQDAASFYNTGDWQRWAEERADRIDELDLPERYVMLGITLDSERQSSAAAQVKDAAGDALGVGIGHVSEREISYYAGLARKVGRTLQASKLGAQTASSELIAWMQAREQRRGITAVPYAGTITGAGLSRITGGRVVPYTDHLRSYGSKGEITAYTSIITLSEFPDELETPGDGEWLLTLSGITRIDDTEGSEGAEVPVIADASVRFRVMSKKESLKRLDEARSQAKEQRKSAAKGSAGETSDEIQEAEGLLGEMMTTVKREGVYLIEHHPRIIVSATSPAELEANVEAVIAHYGDLGITATVAEDEQRDLWLEQLPGDELRVPDLGHIQTDVAFFGSWFWGGSRVGDSSHAPVIGYTTGSTTSLTRFSAVGGGARRDATTTGVFGRSRRGKTTLVMLSELDAGFQGSWVTHLDFKAESAGVVHTAREYGLEGAVIRVGKEHSGAADLFNVFPREQAKLYVSRQLYLMAPKSMKLLAETATLAAATHIANHEEKPSTWAVIQRLLSSDERDVRALGEALKDLADTPLGAVVAGPPTGNRVLREEPGIWVVQLPNLVLPSAQSNPEDWDSSQRLGMAVMRAFMAHAMEVAARPALRTMPKLVAIPEVHRLLKTSDGGDFMDQIARMGGATHTNLILDSQDATGIAALEGVVEQLSTVFGFQLTTPTQQDALAELLNIGSRDMVNYDTRNLIREIGYTTDSEGEQTIRYGHAVYRDWKDQAATVQVDLPSRYVQEMLSTNPDATANVVDLEPELEPEMEASA</sequence>
<keyword evidence="2" id="KW-0547">Nucleotide-binding</keyword>
<proteinExistence type="predicted"/>
<protein>
    <submittedName>
        <fullName evidence="2">ATP-binding protein</fullName>
    </submittedName>
</protein>
<dbReference type="Gene3D" id="3.40.50.300">
    <property type="entry name" value="P-loop containing nucleotide triphosphate hydrolases"/>
    <property type="match status" value="1"/>
</dbReference>
<evidence type="ECO:0000256" key="1">
    <source>
        <dbReference type="SAM" id="MobiDB-lite"/>
    </source>
</evidence>
<evidence type="ECO:0000313" key="3">
    <source>
        <dbReference type="Proteomes" id="UP001163293"/>
    </source>
</evidence>
<dbReference type="RefSeq" id="WP_264450226.1">
    <property type="nucleotide sequence ID" value="NZ_CP101191.1"/>
</dbReference>
<reference evidence="2" key="1">
    <citation type="submission" date="2022-07" db="EMBL/GenBank/DDBJ databases">
        <authorList>
            <person name="Wu T."/>
        </authorList>
    </citation>
    <scope>NUCLEOTIDE SEQUENCE</scope>
    <source>
        <strain evidence="2">SD-1</strain>
        <plasmid evidence="2">unnamed6</plasmid>
    </source>
</reference>
<keyword evidence="2" id="KW-0614">Plasmid</keyword>
<evidence type="ECO:0000313" key="2">
    <source>
        <dbReference type="EMBL" id="UYW00218.1"/>
    </source>
</evidence>
<gene>
    <name evidence="2" type="ORF">NL394_23970</name>
</gene>
<organism evidence="2 3">
    <name type="scientific">Paenarthrobacter ureafaciens</name>
    <dbReference type="NCBI Taxonomy" id="37931"/>
    <lineage>
        <taxon>Bacteria</taxon>
        <taxon>Bacillati</taxon>
        <taxon>Actinomycetota</taxon>
        <taxon>Actinomycetes</taxon>
        <taxon>Micrococcales</taxon>
        <taxon>Micrococcaceae</taxon>
        <taxon>Paenarthrobacter</taxon>
    </lineage>
</organism>
<name>A0AAX3ERG7_PAEUR</name>
<feature type="region of interest" description="Disordered" evidence="1">
    <location>
        <begin position="308"/>
        <end position="334"/>
    </location>
</feature>
<accession>A0AAX3ERG7</accession>
<dbReference type="SUPFAM" id="SSF52540">
    <property type="entry name" value="P-loop containing nucleoside triphosphate hydrolases"/>
    <property type="match status" value="1"/>
</dbReference>
<dbReference type="GO" id="GO:0005524">
    <property type="term" value="F:ATP binding"/>
    <property type="evidence" value="ECO:0007669"/>
    <property type="project" value="UniProtKB-KW"/>
</dbReference>
<geneLocation type="plasmid" evidence="2 3">
    <name>unnamed6</name>
</geneLocation>
<dbReference type="Pfam" id="PF12846">
    <property type="entry name" value="AAA_10"/>
    <property type="match status" value="1"/>
</dbReference>
<feature type="compositionally biased region" description="Basic and acidic residues" evidence="1">
    <location>
        <begin position="308"/>
        <end position="321"/>
    </location>
</feature>
<dbReference type="Proteomes" id="UP001163293">
    <property type="component" value="Plasmid unnamed6"/>
</dbReference>
<keyword evidence="2" id="KW-0067">ATP-binding</keyword>
<dbReference type="AlphaFoldDB" id="A0AAX3ERG7"/>
<keyword evidence="3" id="KW-1185">Reference proteome</keyword>
<dbReference type="EMBL" id="CP101191">
    <property type="protein sequence ID" value="UYW00218.1"/>
    <property type="molecule type" value="Genomic_DNA"/>
</dbReference>